<dbReference type="KEGG" id="pef:A7E78_09365"/>
<evidence type="ECO:0000313" key="2">
    <source>
        <dbReference type="Proteomes" id="UP000182517"/>
    </source>
</evidence>
<organism evidence="1 2">
    <name type="scientific">Syntrophotalea acetylenivorans</name>
    <dbReference type="NCBI Taxonomy" id="1842532"/>
    <lineage>
        <taxon>Bacteria</taxon>
        <taxon>Pseudomonadati</taxon>
        <taxon>Thermodesulfobacteriota</taxon>
        <taxon>Desulfuromonadia</taxon>
        <taxon>Desulfuromonadales</taxon>
        <taxon>Syntrophotaleaceae</taxon>
        <taxon>Syntrophotalea</taxon>
    </lineage>
</organism>
<reference evidence="1 2" key="1">
    <citation type="journal article" date="2017" name="Genome Announc.">
        <title>Complete Genome Sequences of Two Acetylene-Fermenting Pelobacter acetylenicus Strains.</title>
        <authorList>
            <person name="Sutton J.M."/>
            <person name="Baesman S.M."/>
            <person name="Fierst J.L."/>
            <person name="Poret-Peterson A.T."/>
            <person name="Oremland R.S."/>
            <person name="Dunlap D.S."/>
            <person name="Akob D.M."/>
        </authorList>
    </citation>
    <scope>NUCLEOTIDE SEQUENCE [LARGE SCALE GENOMIC DNA]</scope>
    <source>
        <strain evidence="1 2">SFB93</strain>
    </source>
</reference>
<protein>
    <submittedName>
        <fullName evidence="1">Uncharacterized protein</fullName>
    </submittedName>
</protein>
<dbReference type="Proteomes" id="UP000182517">
    <property type="component" value="Chromosome"/>
</dbReference>
<evidence type="ECO:0000313" key="1">
    <source>
        <dbReference type="EMBL" id="APG28025.1"/>
    </source>
</evidence>
<keyword evidence="2" id="KW-1185">Reference proteome</keyword>
<dbReference type="EMBL" id="CP015519">
    <property type="protein sequence ID" value="APG28025.1"/>
    <property type="molecule type" value="Genomic_DNA"/>
</dbReference>
<gene>
    <name evidence="1" type="ORF">A7E78_09365</name>
</gene>
<accession>A0A1L3GQ49</accession>
<name>A0A1L3GQ49_9BACT</name>
<sequence length="77" mass="8902">MPLAANKEVDRATMANKDREVRRQVVTDIKAKNSVWKKQLCDTFQDLRIIPERFTGKLVISFKEGGISFVEKTETFK</sequence>
<proteinExistence type="predicted"/>
<dbReference type="AlphaFoldDB" id="A0A1L3GQ49"/>
<dbReference type="STRING" id="1842532.A7E78_09365"/>